<reference evidence="2 3" key="1">
    <citation type="submission" date="2017-04" db="EMBL/GenBank/DDBJ databases">
        <title>Draft genome sequence of Marssonina coronaria NL1: causal agent of apple blotch.</title>
        <authorList>
            <person name="Cheng Q."/>
        </authorList>
    </citation>
    <scope>NUCLEOTIDE SEQUENCE [LARGE SCALE GENOMIC DNA]</scope>
    <source>
        <strain evidence="2 3">NL1</strain>
    </source>
</reference>
<evidence type="ECO:0000313" key="2">
    <source>
        <dbReference type="EMBL" id="OWO99714.1"/>
    </source>
</evidence>
<dbReference type="Proteomes" id="UP000242519">
    <property type="component" value="Unassembled WGS sequence"/>
</dbReference>
<keyword evidence="3" id="KW-1185">Reference proteome</keyword>
<proteinExistence type="predicted"/>
<dbReference type="EMBL" id="MZNU01000345">
    <property type="protein sequence ID" value="OWO99714.1"/>
    <property type="molecule type" value="Genomic_DNA"/>
</dbReference>
<feature type="region of interest" description="Disordered" evidence="1">
    <location>
        <begin position="46"/>
        <end position="85"/>
    </location>
</feature>
<protein>
    <submittedName>
        <fullName evidence="2">Uncharacterized protein</fullName>
    </submittedName>
</protein>
<evidence type="ECO:0000256" key="1">
    <source>
        <dbReference type="SAM" id="MobiDB-lite"/>
    </source>
</evidence>
<dbReference type="InParanoid" id="A0A218YXN1"/>
<accession>A0A218YXN1</accession>
<organism evidence="2 3">
    <name type="scientific">Diplocarpon coronariae</name>
    <dbReference type="NCBI Taxonomy" id="2795749"/>
    <lineage>
        <taxon>Eukaryota</taxon>
        <taxon>Fungi</taxon>
        <taxon>Dikarya</taxon>
        <taxon>Ascomycota</taxon>
        <taxon>Pezizomycotina</taxon>
        <taxon>Leotiomycetes</taxon>
        <taxon>Helotiales</taxon>
        <taxon>Drepanopezizaceae</taxon>
        <taxon>Diplocarpon</taxon>
    </lineage>
</organism>
<dbReference type="AlphaFoldDB" id="A0A218YXN1"/>
<gene>
    <name evidence="2" type="ORF">B2J93_9464</name>
</gene>
<comment type="caution">
    <text evidence="2">The sequence shown here is derived from an EMBL/GenBank/DDBJ whole genome shotgun (WGS) entry which is preliminary data.</text>
</comment>
<name>A0A218YXN1_9HELO</name>
<evidence type="ECO:0000313" key="3">
    <source>
        <dbReference type="Proteomes" id="UP000242519"/>
    </source>
</evidence>
<sequence length="212" mass="23255">MADLLAISAISRWNRFRAEYDCYPDLCPRSWSRESGYTDKRSLASISSISNTRDPVEEEHASNNRHGLRGVSLAPPDLTPHPDSAPTACNNAELETNGEALVTRRARHMAPSRRGQPCESRPEASQVFAAETAVSLSHFFKTLCIVSSRHLDLWRLEAGIAPPHRPGAKLRWGAYVLPHDFPGAKMDDEMCAGFSSRWPVGRGSAATSSALA</sequence>